<dbReference type="PIRSF" id="PIRSF000728">
    <property type="entry name" value="NAGK"/>
    <property type="match status" value="1"/>
</dbReference>
<evidence type="ECO:0000256" key="7">
    <source>
        <dbReference type="ARBA" id="ARBA00022840"/>
    </source>
</evidence>
<dbReference type="InterPro" id="IPR004662">
    <property type="entry name" value="AcgluKinase_fam"/>
</dbReference>
<dbReference type="GO" id="GO:0005737">
    <property type="term" value="C:cytoplasm"/>
    <property type="evidence" value="ECO:0007669"/>
    <property type="project" value="UniProtKB-SubCell"/>
</dbReference>
<comment type="subcellular location">
    <subcellularLocation>
        <location evidence="9">Cytoplasm</location>
    </subcellularLocation>
</comment>
<dbReference type="UniPathway" id="UPA00068">
    <property type="reaction ID" value="UER00107"/>
</dbReference>
<keyword evidence="5 9" id="KW-0547">Nucleotide-binding</keyword>
<dbReference type="EMBL" id="MNYI01000004">
    <property type="protein sequence ID" value="OIP43797.1"/>
    <property type="molecule type" value="Genomic_DNA"/>
</dbReference>
<name>A0A1J5E612_9BACT</name>
<comment type="catalytic activity">
    <reaction evidence="8 9">
        <text>N-acetyl-L-glutamate + ATP = N-acetyl-L-glutamyl 5-phosphate + ADP</text>
        <dbReference type="Rhea" id="RHEA:14629"/>
        <dbReference type="ChEBI" id="CHEBI:30616"/>
        <dbReference type="ChEBI" id="CHEBI:44337"/>
        <dbReference type="ChEBI" id="CHEBI:57936"/>
        <dbReference type="ChEBI" id="CHEBI:456216"/>
        <dbReference type="EC" id="2.7.2.8"/>
    </reaction>
</comment>
<comment type="caution">
    <text evidence="11">The sequence shown here is derived from an EMBL/GenBank/DDBJ whole genome shotgun (WGS) entry which is preliminary data.</text>
</comment>
<dbReference type="Proteomes" id="UP000183085">
    <property type="component" value="Unassembled WGS sequence"/>
</dbReference>
<proteinExistence type="inferred from homology"/>
<keyword evidence="9" id="KW-0963">Cytoplasm</keyword>
<keyword evidence="2 9" id="KW-0055">Arginine biosynthesis</keyword>
<dbReference type="InterPro" id="IPR037528">
    <property type="entry name" value="ArgB"/>
</dbReference>
<reference evidence="11 12" key="1">
    <citation type="journal article" date="2016" name="Environ. Microbiol.">
        <title>Genomic resolution of a cold subsurface aquifer community provides metabolic insights for novel microbes adapted to high CO concentrations.</title>
        <authorList>
            <person name="Probst A.J."/>
            <person name="Castelle C.J."/>
            <person name="Singh A."/>
            <person name="Brown C.T."/>
            <person name="Anantharaman K."/>
            <person name="Sharon I."/>
            <person name="Hug L.A."/>
            <person name="Burstein D."/>
            <person name="Emerson J.B."/>
            <person name="Thomas B.C."/>
            <person name="Banfield J.F."/>
        </authorList>
    </citation>
    <scope>NUCLEOTIDE SEQUENCE [LARGE SCALE GENOMIC DNA]</scope>
    <source>
        <strain evidence="11">CG2_30_40_21</strain>
    </source>
</reference>
<keyword evidence="3 9" id="KW-0028">Amino-acid biosynthesis</keyword>
<feature type="binding site" evidence="9">
    <location>
        <position position="86"/>
    </location>
    <ligand>
        <name>substrate</name>
    </ligand>
</feature>
<protein>
    <recommendedName>
        <fullName evidence="9">Acetylglutamate kinase</fullName>
        <ecNumber evidence="9">2.7.2.8</ecNumber>
    </recommendedName>
    <alternativeName>
        <fullName evidence="9">N-acetyl-L-glutamate 5-phosphotransferase</fullName>
    </alternativeName>
    <alternativeName>
        <fullName evidence="9">NAG kinase</fullName>
        <shortName evidence="9">NAGK</shortName>
    </alternativeName>
</protein>
<dbReference type="InterPro" id="IPR041727">
    <property type="entry name" value="NAGK-C"/>
</dbReference>
<sequence length="283" mass="30402">MKDLILRVNTLIEALPYIKEFYGKTLVIKYGGAAMTDESLKHSFAQDIVLLKFVGMRPIVVHGGGPEITNIMEKMGKSSEFIDGKRVTDEETMEIVEMVLSGKINKEIVALINHHGGNAVGLSGTDGTMIEARKLHESLGLVGEVQAINPQIINTLDEAGFIPVIAPVGIGENSKKYNINADTSAAAIAVALNAYKFIFLTDTPGILRDANNMDSLIPTIRVNEIDDLIKTGVVNGGMIPKIEAIKEAAISGVDKAHIIDGRLPHALLLELLTNAGIGTEVVR</sequence>
<comment type="pathway">
    <text evidence="1 9">Amino-acid biosynthesis; L-arginine biosynthesis; N(2)-acetyl-L-ornithine from L-glutamate: step 2/4.</text>
</comment>
<evidence type="ECO:0000256" key="8">
    <source>
        <dbReference type="ARBA" id="ARBA00048141"/>
    </source>
</evidence>
<feature type="binding site" evidence="9">
    <location>
        <begin position="64"/>
        <end position="65"/>
    </location>
    <ligand>
        <name>substrate</name>
    </ligand>
</feature>
<dbReference type="HAMAP" id="MF_00082">
    <property type="entry name" value="ArgB"/>
    <property type="match status" value="1"/>
</dbReference>
<dbReference type="GO" id="GO:0042450">
    <property type="term" value="P:L-arginine biosynthetic process via ornithine"/>
    <property type="evidence" value="ECO:0007669"/>
    <property type="project" value="UniProtKB-UniRule"/>
</dbReference>
<keyword evidence="6 9" id="KW-0418">Kinase</keyword>
<feature type="domain" description="Aspartate/glutamate/uridylate kinase" evidence="10">
    <location>
        <begin position="24"/>
        <end position="260"/>
    </location>
</feature>
<keyword evidence="7 9" id="KW-0067">ATP-binding</keyword>
<feature type="site" description="Transition state stabilizer" evidence="9">
    <location>
        <position position="241"/>
    </location>
</feature>
<dbReference type="Pfam" id="PF00696">
    <property type="entry name" value="AA_kinase"/>
    <property type="match status" value="1"/>
</dbReference>
<evidence type="ECO:0000256" key="3">
    <source>
        <dbReference type="ARBA" id="ARBA00022605"/>
    </source>
</evidence>
<organism evidence="11 12">
    <name type="scientific">Candidatus Desantisbacteria bacterium CG2_30_40_21</name>
    <dbReference type="NCBI Taxonomy" id="1817895"/>
    <lineage>
        <taxon>Bacteria</taxon>
        <taxon>Candidatus Desantisiibacteriota</taxon>
    </lineage>
</organism>
<dbReference type="InterPro" id="IPR036393">
    <property type="entry name" value="AceGlu_kinase-like_sf"/>
</dbReference>
<feature type="binding site" evidence="9">
    <location>
        <position position="178"/>
    </location>
    <ligand>
        <name>substrate</name>
    </ligand>
</feature>
<comment type="function">
    <text evidence="9">Catalyzes the ATP-dependent phosphorylation of N-acetyl-L-glutamate.</text>
</comment>
<dbReference type="PANTHER" id="PTHR23342">
    <property type="entry name" value="N-ACETYLGLUTAMATE SYNTHASE"/>
    <property type="match status" value="1"/>
</dbReference>
<dbReference type="CDD" id="cd04250">
    <property type="entry name" value="AAK_NAGK-C"/>
    <property type="match status" value="1"/>
</dbReference>
<dbReference type="FunFam" id="3.40.1160.10:FF:000004">
    <property type="entry name" value="Acetylglutamate kinase"/>
    <property type="match status" value="1"/>
</dbReference>
<evidence type="ECO:0000256" key="9">
    <source>
        <dbReference type="HAMAP-Rule" id="MF_00082"/>
    </source>
</evidence>
<evidence type="ECO:0000256" key="6">
    <source>
        <dbReference type="ARBA" id="ARBA00022777"/>
    </source>
</evidence>
<dbReference type="GO" id="GO:0005524">
    <property type="term" value="F:ATP binding"/>
    <property type="evidence" value="ECO:0007669"/>
    <property type="project" value="UniProtKB-UniRule"/>
</dbReference>
<dbReference type="AlphaFoldDB" id="A0A1J5E612"/>
<evidence type="ECO:0000256" key="2">
    <source>
        <dbReference type="ARBA" id="ARBA00022571"/>
    </source>
</evidence>
<evidence type="ECO:0000256" key="4">
    <source>
        <dbReference type="ARBA" id="ARBA00022679"/>
    </source>
</evidence>
<dbReference type="InterPro" id="IPR001048">
    <property type="entry name" value="Asp/Glu/Uridylate_kinase"/>
</dbReference>
<evidence type="ECO:0000256" key="1">
    <source>
        <dbReference type="ARBA" id="ARBA00004828"/>
    </source>
</evidence>
<evidence type="ECO:0000313" key="12">
    <source>
        <dbReference type="Proteomes" id="UP000183085"/>
    </source>
</evidence>
<comment type="similarity">
    <text evidence="9">Belongs to the acetylglutamate kinase family. ArgB subfamily.</text>
</comment>
<dbReference type="InterPro" id="IPR001057">
    <property type="entry name" value="Glu/AcGlu_kinase"/>
</dbReference>
<dbReference type="PANTHER" id="PTHR23342:SF0">
    <property type="entry name" value="N-ACETYLGLUTAMATE SYNTHASE, MITOCHONDRIAL"/>
    <property type="match status" value="1"/>
</dbReference>
<dbReference type="NCBIfam" id="TIGR00761">
    <property type="entry name" value="argB"/>
    <property type="match status" value="1"/>
</dbReference>
<dbReference type="GO" id="GO:0003991">
    <property type="term" value="F:acetylglutamate kinase activity"/>
    <property type="evidence" value="ECO:0007669"/>
    <property type="project" value="UniProtKB-UniRule"/>
</dbReference>
<dbReference type="EC" id="2.7.2.8" evidence="9"/>
<accession>A0A1J5E612</accession>
<dbReference type="SUPFAM" id="SSF53633">
    <property type="entry name" value="Carbamate kinase-like"/>
    <property type="match status" value="1"/>
</dbReference>
<keyword evidence="4 9" id="KW-0808">Transferase</keyword>
<dbReference type="PRINTS" id="PR00474">
    <property type="entry name" value="GLU5KINASE"/>
</dbReference>
<evidence type="ECO:0000256" key="5">
    <source>
        <dbReference type="ARBA" id="ARBA00022741"/>
    </source>
</evidence>
<dbReference type="STRING" id="1817895.AUJ95_00110"/>
<gene>
    <name evidence="9" type="primary">argB</name>
    <name evidence="11" type="ORF">AUJ95_00110</name>
</gene>
<evidence type="ECO:0000313" key="11">
    <source>
        <dbReference type="EMBL" id="OIP43797.1"/>
    </source>
</evidence>
<evidence type="ECO:0000259" key="10">
    <source>
        <dbReference type="Pfam" id="PF00696"/>
    </source>
</evidence>
<dbReference type="Gene3D" id="3.40.1160.10">
    <property type="entry name" value="Acetylglutamate kinase-like"/>
    <property type="match status" value="1"/>
</dbReference>
<feature type="site" description="Transition state stabilizer" evidence="9">
    <location>
        <position position="29"/>
    </location>
</feature>